<dbReference type="AlphaFoldDB" id="A0A108EW30"/>
<dbReference type="PANTHER" id="PTHR44757">
    <property type="entry name" value="DIGUANYLATE CYCLASE DGCP"/>
    <property type="match status" value="1"/>
</dbReference>
<dbReference type="SMART" id="SM00052">
    <property type="entry name" value="EAL"/>
    <property type="match status" value="1"/>
</dbReference>
<dbReference type="NCBIfam" id="TIGR00254">
    <property type="entry name" value="GGDEF"/>
    <property type="match status" value="1"/>
</dbReference>
<evidence type="ECO:0000259" key="2">
    <source>
        <dbReference type="PROSITE" id="PS50883"/>
    </source>
</evidence>
<dbReference type="SUPFAM" id="SSF55073">
    <property type="entry name" value="Nucleotide cyclase"/>
    <property type="match status" value="1"/>
</dbReference>
<dbReference type="InterPro" id="IPR029787">
    <property type="entry name" value="Nucleotide_cyclase"/>
</dbReference>
<feature type="domain" description="GGDEF" evidence="3">
    <location>
        <begin position="360"/>
        <end position="497"/>
    </location>
</feature>
<name>A0A108EW30_9BURK</name>
<dbReference type="Pfam" id="PF00563">
    <property type="entry name" value="EAL"/>
    <property type="match status" value="1"/>
</dbReference>
<dbReference type="PANTHER" id="PTHR44757:SF2">
    <property type="entry name" value="BIOFILM ARCHITECTURE MAINTENANCE PROTEIN MBAA"/>
    <property type="match status" value="1"/>
</dbReference>
<dbReference type="InterPro" id="IPR043128">
    <property type="entry name" value="Rev_trsase/Diguanyl_cyclase"/>
</dbReference>
<keyword evidence="1" id="KW-1133">Transmembrane helix</keyword>
<keyword evidence="1" id="KW-0812">Transmembrane</keyword>
<feature type="transmembrane region" description="Helical" evidence="1">
    <location>
        <begin position="295"/>
        <end position="319"/>
    </location>
</feature>
<dbReference type="SUPFAM" id="SSF141868">
    <property type="entry name" value="EAL domain-like"/>
    <property type="match status" value="1"/>
</dbReference>
<dbReference type="Gene3D" id="3.30.70.270">
    <property type="match status" value="1"/>
</dbReference>
<dbReference type="PROSITE" id="PS50883">
    <property type="entry name" value="EAL"/>
    <property type="match status" value="1"/>
</dbReference>
<dbReference type="CDD" id="cd01949">
    <property type="entry name" value="GGDEF"/>
    <property type="match status" value="1"/>
</dbReference>
<dbReference type="CDD" id="cd12915">
    <property type="entry name" value="PDC2_DGC_like"/>
    <property type="match status" value="1"/>
</dbReference>
<dbReference type="Gene3D" id="3.30.450.20">
    <property type="entry name" value="PAS domain"/>
    <property type="match status" value="2"/>
</dbReference>
<dbReference type="EMBL" id="LPIX01000015">
    <property type="protein sequence ID" value="KWE11002.1"/>
    <property type="molecule type" value="Genomic_DNA"/>
</dbReference>
<evidence type="ECO:0000313" key="4">
    <source>
        <dbReference type="EMBL" id="KWE11002.1"/>
    </source>
</evidence>
<dbReference type="Proteomes" id="UP000062998">
    <property type="component" value="Unassembled WGS sequence"/>
</dbReference>
<evidence type="ECO:0000313" key="5">
    <source>
        <dbReference type="Proteomes" id="UP000062998"/>
    </source>
</evidence>
<dbReference type="PROSITE" id="PS50887">
    <property type="entry name" value="GGDEF"/>
    <property type="match status" value="1"/>
</dbReference>
<evidence type="ECO:0000259" key="3">
    <source>
        <dbReference type="PROSITE" id="PS50887"/>
    </source>
</evidence>
<dbReference type="Gene3D" id="3.20.20.450">
    <property type="entry name" value="EAL domain"/>
    <property type="match status" value="1"/>
</dbReference>
<protein>
    <recommendedName>
        <fullName evidence="6">Diguanylate cyclase</fullName>
    </recommendedName>
</protein>
<accession>A0A108EW30</accession>
<dbReference type="InterPro" id="IPR001633">
    <property type="entry name" value="EAL_dom"/>
</dbReference>
<dbReference type="InterPro" id="IPR000160">
    <property type="entry name" value="GGDEF_dom"/>
</dbReference>
<feature type="transmembrane region" description="Helical" evidence="1">
    <location>
        <begin position="20"/>
        <end position="43"/>
    </location>
</feature>
<dbReference type="InterPro" id="IPR035919">
    <property type="entry name" value="EAL_sf"/>
</dbReference>
<comment type="caution">
    <text evidence="4">The sequence shown here is derived from an EMBL/GenBank/DDBJ whole genome shotgun (WGS) entry which is preliminary data.</text>
</comment>
<evidence type="ECO:0000256" key="1">
    <source>
        <dbReference type="SAM" id="Phobius"/>
    </source>
</evidence>
<evidence type="ECO:0008006" key="6">
    <source>
        <dbReference type="Google" id="ProtNLM"/>
    </source>
</evidence>
<sequence>MAVEDGAVLAQTVSPNRVPGVTLATFSIIVTFVLVSLFVCIFVDRTMRDAKAAADSAAFTRATLVAKSYASYLSERASSVDLLARTVAFEFEKTNGTLDLNHLVNEGLIVPSEETLVTLVDAQGLVTKSWPTSAIRRVHLSDREHFVVQKNSPRDDLFISAPVLGRVSKKTTIQFTRKLTLPSEAFAGIVVVSQPPSFFTKTFANHANLGADGELLVFRSDGTRLVSATADGTVTSIGLPLSLYPESTRSHLLYRDPLDQHTRLYIRQPVPGLPLIAVIALSANDFYTDYKQRRVAYWGWAALLVFSMAVVAYLAIFATRRVLTERARMQGLAETDALTGLGNRRALDRYLRDAASDSRNQVALVLVDIRGFAALDAKHGADASDDLLAMVAVRLRGLALPGELVSRIRDQHFTIAFSGREVEARALAFVRSAIEAFGRPVQFHGNSEVVKFSFGVATSGSELAQTGELQAKAECALDLANQVATNTGGTEYRVYEQWMLDLQGANTEFEFDLDNAVRQREGIAPGYSPIASVSKNCITGSMVDPVWSRADNQRLSAEEFMPAAERLGLSQFIWLQTIEAAIRSIGEHAAQDLQITIRVPAKFITDADAIRLLTSGVVASTRIGLALTGVEDHASQSGVFAQARSLRSLGVSIYLVIDTSHCIPIHVLTKLAIDGIVIEGAMLDSLTTTDTAPAFIAALLSTADELGWKVMVGPVEQKAQWEWLTRHPGDIEAWGTCVGETSAVAPTIQ</sequence>
<reference evidence="4 5" key="1">
    <citation type="submission" date="2015-11" db="EMBL/GenBank/DDBJ databases">
        <title>Expanding the genomic diversity of Burkholderia species for the development of highly accurate diagnostics.</title>
        <authorList>
            <person name="Sahl J."/>
            <person name="Keim P."/>
            <person name="Wagner D."/>
        </authorList>
    </citation>
    <scope>NUCLEOTIDE SEQUENCE [LARGE SCALE GENOMIC DNA]</scope>
    <source>
        <strain evidence="4 5">MSMB2167WGS</strain>
    </source>
</reference>
<dbReference type="Pfam" id="PF00990">
    <property type="entry name" value="GGDEF"/>
    <property type="match status" value="1"/>
</dbReference>
<dbReference type="CDD" id="cd12914">
    <property type="entry name" value="PDC1_DGC_like"/>
    <property type="match status" value="1"/>
</dbReference>
<proteinExistence type="predicted"/>
<feature type="domain" description="EAL" evidence="2">
    <location>
        <begin position="506"/>
        <end position="749"/>
    </location>
</feature>
<dbReference type="InterPro" id="IPR052155">
    <property type="entry name" value="Biofilm_reg_signaling"/>
</dbReference>
<dbReference type="SMART" id="SM00267">
    <property type="entry name" value="GGDEF"/>
    <property type="match status" value="1"/>
</dbReference>
<organism evidence="4 5">
    <name type="scientific">Burkholderia ubonensis</name>
    <dbReference type="NCBI Taxonomy" id="101571"/>
    <lineage>
        <taxon>Bacteria</taxon>
        <taxon>Pseudomonadati</taxon>
        <taxon>Pseudomonadota</taxon>
        <taxon>Betaproteobacteria</taxon>
        <taxon>Burkholderiales</taxon>
        <taxon>Burkholderiaceae</taxon>
        <taxon>Burkholderia</taxon>
        <taxon>Burkholderia cepacia complex</taxon>
    </lineage>
</organism>
<keyword evidence="1" id="KW-0472">Membrane</keyword>
<gene>
    <name evidence="4" type="ORF">WL73_33155</name>
</gene>